<feature type="region of interest" description="Disordered" evidence="1">
    <location>
        <begin position="1190"/>
        <end position="1226"/>
    </location>
</feature>
<dbReference type="OrthoDB" id="64867at2759"/>
<dbReference type="InterPro" id="IPR004328">
    <property type="entry name" value="BRO1_dom"/>
</dbReference>
<evidence type="ECO:0000256" key="1">
    <source>
        <dbReference type="SAM" id="MobiDB-lite"/>
    </source>
</evidence>
<evidence type="ECO:0000313" key="4">
    <source>
        <dbReference type="Proteomes" id="UP000274922"/>
    </source>
</evidence>
<dbReference type="Gene3D" id="1.25.40.280">
    <property type="entry name" value="alix/aip1 like domains"/>
    <property type="match status" value="1"/>
</dbReference>
<feature type="region of interest" description="Disordered" evidence="1">
    <location>
        <begin position="957"/>
        <end position="1003"/>
    </location>
</feature>
<sequence length="1392" mass="147227">MAPYGSHASVGPDGHSSLLPLHHYHHSAGSAGHALETAANTTFVAIPLKTLVFPSASPGLLTHLLHKARRIGGGGSGGSGGGGSGAKDRTKDKTALLPESDADYAILYDASGASLTTDVPLPVRGMLGTLRRFAAAPECSADGIENMFNYYAQLIYLDQKGSTASTAARCETPATPRWTDAFRGEPQPLTGCLQYEKAAVLYNIAAVYSRMGCNQNLQSKEGLKQAAALFQKAAGMIQYIHTALVPRFSEAVESDMSESALEAQNALLLGQATQCFFERAMTDAISSAVMSMVAAQVADYYQMALIKATTGAPAKPRLPKAWMARLNAKYHVFLAMAHFHFPTVSVELAVRERIARVVCAKDHVDDALRHASEVEGALRLYVAEHAETIDKNLQRLVDDDTDAFPTARNDKGLLQPLKRPVESLVEATPFAAVHGDLMRFPNLMEPPLVAARAEADISAQDVMQLLVQLQTVETQGDIERTTSASSLQHVALEFAELAAHIESGVAHVGHLEAQLATPHLLQGAQGFLAVVDQAVQRAESCKATLEPGCDAGTAGQLDHILLRASSHVQQCRQALLELQKLYDIELLPHAVPSWTWADIAASLDMDALRTHLGWVHTGQALRTQHEGMLSEVKTAMASLRRHLSLASPADTSTPTSASPLSSRPSTLAHPAQAQAGQDYAQAQQILETALDVQQQIRDFHRRHEALVHGRQRLDAIHGALAAYFGFRSDMDQLVEGLHQLHETMEALIAVAQRSHVGLPGTPASPMGVASDLLVTQLAITLPPAVFALETQFYVSLRVHGLRKFTSPALAYPDLAVLERVFTPIALAYADTTPIVLELHAIDGPQTRCVLRADHTVLGGDTAASAPPTALALTQLDPTLADLRDRVSAVLRIHWGQAPASPSRALQHALATVLASSAAPAAPSYGIRAVRWAAARPADLGKAARYLHAAGVLLGRARSNSQPPPLPQALPPITANAPTDADLPPLEDRASATAPSAEGLQQADRDVDAVLTATGASQPSTLSTPSSPGTKERSWLARLRDRSNKPAAAAAAAVDEAAPTIQPAAVPNVVLAPMHEMAEKSTSLSRPGMAASVHEHPWPARDPGAATDPALGAAVASAYQPDARGGTEDPNEADEQAEALDAVQHLPLTATKDLCDLRGADALVTPPPRLSTLHGDPDVAETPVRPASVGIAEAGRLAPPTAPSPPVATPRRTHSQRLPRRPVALSPEHQRLTQWVAMQQQQQHTPPDPTARTAPRGMRRVVSGGHAGLAPKAGTPPPSQEPATLRRVRVASVQHQTQTHGSTAGPRGFDSVCGLSAAVAPAAHPSGADGGAWDAPGAAGGLRAHTQSSDVALTLARDPGLRGSAALQWENDVLVRTLNRAIDCEGSIPSRPR</sequence>
<feature type="region of interest" description="Disordered" evidence="1">
    <location>
        <begin position="646"/>
        <end position="674"/>
    </location>
</feature>
<name>A0A4P9X5X8_9FUNG</name>
<dbReference type="PANTHER" id="PTHR23031:SF15">
    <property type="entry name" value="LD12055P"/>
    <property type="match status" value="1"/>
</dbReference>
<dbReference type="STRING" id="1555241.A0A4P9X5X8"/>
<organism evidence="3 4">
    <name type="scientific">Caulochytrium protostelioides</name>
    <dbReference type="NCBI Taxonomy" id="1555241"/>
    <lineage>
        <taxon>Eukaryota</taxon>
        <taxon>Fungi</taxon>
        <taxon>Fungi incertae sedis</taxon>
        <taxon>Chytridiomycota</taxon>
        <taxon>Chytridiomycota incertae sedis</taxon>
        <taxon>Chytridiomycetes</taxon>
        <taxon>Caulochytriales</taxon>
        <taxon>Caulochytriaceae</taxon>
        <taxon>Caulochytrium</taxon>
    </lineage>
</organism>
<reference evidence="4" key="1">
    <citation type="journal article" date="2018" name="Nat. Microbiol.">
        <title>Leveraging single-cell genomics to expand the fungal tree of life.</title>
        <authorList>
            <person name="Ahrendt S.R."/>
            <person name="Quandt C.A."/>
            <person name="Ciobanu D."/>
            <person name="Clum A."/>
            <person name="Salamov A."/>
            <person name="Andreopoulos B."/>
            <person name="Cheng J.F."/>
            <person name="Woyke T."/>
            <person name="Pelin A."/>
            <person name="Henrissat B."/>
            <person name="Reynolds N.K."/>
            <person name="Benny G.L."/>
            <person name="Smith M.E."/>
            <person name="James T.Y."/>
            <person name="Grigoriev I.V."/>
        </authorList>
    </citation>
    <scope>NUCLEOTIDE SEQUENCE [LARGE SCALE GENOMIC DNA]</scope>
    <source>
        <strain evidence="4">ATCC 52028</strain>
    </source>
</reference>
<feature type="region of interest" description="Disordered" evidence="1">
    <location>
        <begin position="1261"/>
        <end position="1281"/>
    </location>
</feature>
<proteinExistence type="predicted"/>
<evidence type="ECO:0000259" key="2">
    <source>
        <dbReference type="PROSITE" id="PS51180"/>
    </source>
</evidence>
<dbReference type="EMBL" id="ML014210">
    <property type="protein sequence ID" value="RKP00564.1"/>
    <property type="molecule type" value="Genomic_DNA"/>
</dbReference>
<dbReference type="PANTHER" id="PTHR23031">
    <property type="entry name" value="RHOPHILIN"/>
    <property type="match status" value="1"/>
</dbReference>
<protein>
    <recommendedName>
        <fullName evidence="2">BRO1 domain-containing protein</fullName>
    </recommendedName>
</protein>
<dbReference type="PROSITE" id="PS51180">
    <property type="entry name" value="BRO1"/>
    <property type="match status" value="1"/>
</dbReference>
<dbReference type="Proteomes" id="UP000274922">
    <property type="component" value="Unassembled WGS sequence"/>
</dbReference>
<dbReference type="InterPro" id="IPR047138">
    <property type="entry name" value="RHPN1_2"/>
</dbReference>
<feature type="compositionally biased region" description="Basic residues" evidence="1">
    <location>
        <begin position="1210"/>
        <end position="1219"/>
    </location>
</feature>
<gene>
    <name evidence="3" type="ORF">CXG81DRAFT_19516</name>
</gene>
<dbReference type="InterPro" id="IPR038499">
    <property type="entry name" value="BRO1_sf"/>
</dbReference>
<accession>A0A4P9X5X8</accession>
<evidence type="ECO:0000313" key="3">
    <source>
        <dbReference type="EMBL" id="RKP00564.1"/>
    </source>
</evidence>
<feature type="domain" description="BRO1" evidence="2">
    <location>
        <begin position="134"/>
        <end position="593"/>
    </location>
</feature>
<keyword evidence="4" id="KW-1185">Reference proteome</keyword>
<dbReference type="GO" id="GO:0051497">
    <property type="term" value="P:negative regulation of stress fiber assembly"/>
    <property type="evidence" value="ECO:0007669"/>
    <property type="project" value="TreeGrafter"/>
</dbReference>
<dbReference type="SMART" id="SM01041">
    <property type="entry name" value="BRO1"/>
    <property type="match status" value="1"/>
</dbReference>
<dbReference type="Pfam" id="PF03097">
    <property type="entry name" value="BRO1"/>
    <property type="match status" value="1"/>
</dbReference>